<evidence type="ECO:0000313" key="1">
    <source>
        <dbReference type="EMBL" id="JAH37173.1"/>
    </source>
</evidence>
<dbReference type="AlphaFoldDB" id="A0A0E9S9F7"/>
<dbReference type="EMBL" id="GBXM01071404">
    <property type="protein sequence ID" value="JAH37173.1"/>
    <property type="molecule type" value="Transcribed_RNA"/>
</dbReference>
<sequence>MHAHNFQLINQKMFFLSVARLYHIVFRIS</sequence>
<reference evidence="1" key="2">
    <citation type="journal article" date="2015" name="Fish Shellfish Immunol.">
        <title>Early steps in the European eel (Anguilla anguilla)-Vibrio vulnificus interaction in the gills: Role of the RtxA13 toxin.</title>
        <authorList>
            <person name="Callol A."/>
            <person name="Pajuelo D."/>
            <person name="Ebbesson L."/>
            <person name="Teles M."/>
            <person name="MacKenzie S."/>
            <person name="Amaro C."/>
        </authorList>
    </citation>
    <scope>NUCLEOTIDE SEQUENCE</scope>
</reference>
<name>A0A0E9S9F7_ANGAN</name>
<proteinExistence type="predicted"/>
<organism evidence="1">
    <name type="scientific">Anguilla anguilla</name>
    <name type="common">European freshwater eel</name>
    <name type="synonym">Muraena anguilla</name>
    <dbReference type="NCBI Taxonomy" id="7936"/>
    <lineage>
        <taxon>Eukaryota</taxon>
        <taxon>Metazoa</taxon>
        <taxon>Chordata</taxon>
        <taxon>Craniata</taxon>
        <taxon>Vertebrata</taxon>
        <taxon>Euteleostomi</taxon>
        <taxon>Actinopterygii</taxon>
        <taxon>Neopterygii</taxon>
        <taxon>Teleostei</taxon>
        <taxon>Anguilliformes</taxon>
        <taxon>Anguillidae</taxon>
        <taxon>Anguilla</taxon>
    </lineage>
</organism>
<protein>
    <submittedName>
        <fullName evidence="1">Uncharacterized protein</fullName>
    </submittedName>
</protein>
<accession>A0A0E9S9F7</accession>
<reference evidence="1" key="1">
    <citation type="submission" date="2014-11" db="EMBL/GenBank/DDBJ databases">
        <authorList>
            <person name="Amaro Gonzalez C."/>
        </authorList>
    </citation>
    <scope>NUCLEOTIDE SEQUENCE</scope>
</reference>